<reference evidence="2" key="1">
    <citation type="submission" date="2018-11" db="EMBL/GenBank/DDBJ databases">
        <authorList>
            <person name="Grassa J C."/>
        </authorList>
    </citation>
    <scope>NUCLEOTIDE SEQUENCE [LARGE SCALE GENOMIC DNA]</scope>
</reference>
<name>A0A803Q0A2_CANSA</name>
<evidence type="ECO:0000256" key="1">
    <source>
        <dbReference type="SAM" id="Phobius"/>
    </source>
</evidence>
<keyword evidence="1" id="KW-1133">Transmembrane helix</keyword>
<keyword evidence="3" id="KW-1185">Reference proteome</keyword>
<protein>
    <submittedName>
        <fullName evidence="2">Uncharacterized protein</fullName>
    </submittedName>
</protein>
<evidence type="ECO:0000313" key="3">
    <source>
        <dbReference type="Proteomes" id="UP000596661"/>
    </source>
</evidence>
<accession>A0A803Q0A2</accession>
<dbReference type="Gramene" id="evm.model.06.866">
    <property type="protein sequence ID" value="cds.evm.model.06.866"/>
    <property type="gene ID" value="evm.TU.06.866"/>
</dbReference>
<keyword evidence="1" id="KW-0812">Transmembrane</keyword>
<feature type="transmembrane region" description="Helical" evidence="1">
    <location>
        <begin position="20"/>
        <end position="41"/>
    </location>
</feature>
<reference evidence="2" key="2">
    <citation type="submission" date="2021-03" db="UniProtKB">
        <authorList>
            <consortium name="EnsemblPlants"/>
        </authorList>
    </citation>
    <scope>IDENTIFICATION</scope>
</reference>
<proteinExistence type="predicted"/>
<evidence type="ECO:0000313" key="2">
    <source>
        <dbReference type="EnsemblPlants" id="cds.evm.model.06.866"/>
    </source>
</evidence>
<organism evidence="2 3">
    <name type="scientific">Cannabis sativa</name>
    <name type="common">Hemp</name>
    <name type="synonym">Marijuana</name>
    <dbReference type="NCBI Taxonomy" id="3483"/>
    <lineage>
        <taxon>Eukaryota</taxon>
        <taxon>Viridiplantae</taxon>
        <taxon>Streptophyta</taxon>
        <taxon>Embryophyta</taxon>
        <taxon>Tracheophyta</taxon>
        <taxon>Spermatophyta</taxon>
        <taxon>Magnoliopsida</taxon>
        <taxon>eudicotyledons</taxon>
        <taxon>Gunneridae</taxon>
        <taxon>Pentapetalae</taxon>
        <taxon>rosids</taxon>
        <taxon>fabids</taxon>
        <taxon>Rosales</taxon>
        <taxon>Cannabaceae</taxon>
        <taxon>Cannabis</taxon>
    </lineage>
</organism>
<sequence length="186" mass="20776">MDEKNSKGNDLEGVKVLDLWIYYSVAVLGLLSILELGNKFAIRKSHCFPKMVNWESKDMALDKEEVIQLFSKNVEKLVQTLEEWEYTTQISREDTPPPYPPDEAHSVPTLKSIPPSASMIPSVSMPLSKSIPNTSEAQKPICSAILAKLESVEREQIALKQGQIAILKGQTKIMGCLKALMTLMED</sequence>
<dbReference type="Proteomes" id="UP000596661">
    <property type="component" value="Chromosome 6"/>
</dbReference>
<dbReference type="EMBL" id="UZAU01000584">
    <property type="status" value="NOT_ANNOTATED_CDS"/>
    <property type="molecule type" value="Genomic_DNA"/>
</dbReference>
<keyword evidence="1" id="KW-0472">Membrane</keyword>
<dbReference type="EnsemblPlants" id="evm.model.06.866">
    <property type="protein sequence ID" value="cds.evm.model.06.866"/>
    <property type="gene ID" value="evm.TU.06.866"/>
</dbReference>
<dbReference type="AlphaFoldDB" id="A0A803Q0A2"/>